<keyword evidence="2" id="KW-1185">Reference proteome</keyword>
<gene>
    <name evidence="1" type="ORF">CSKR_106008</name>
</gene>
<dbReference type="EMBL" id="NIRI02000005">
    <property type="protein sequence ID" value="KAG5454616.1"/>
    <property type="molecule type" value="Genomic_DNA"/>
</dbReference>
<dbReference type="AlphaFoldDB" id="A0A419PC35"/>
<proteinExistence type="predicted"/>
<dbReference type="InParanoid" id="A0A419PC35"/>
<dbReference type="Proteomes" id="UP000286415">
    <property type="component" value="Unassembled WGS sequence"/>
</dbReference>
<evidence type="ECO:0000313" key="2">
    <source>
        <dbReference type="Proteomes" id="UP000286415"/>
    </source>
</evidence>
<name>A0A419PC35_CLOSI</name>
<reference evidence="1 2" key="2">
    <citation type="journal article" date="2021" name="Genomics">
        <title>High-quality reference genome for Clonorchis sinensis.</title>
        <authorList>
            <person name="Young N.D."/>
            <person name="Stroehlein A.J."/>
            <person name="Kinkar L."/>
            <person name="Wang T."/>
            <person name="Sohn W.M."/>
            <person name="Chang B.C.H."/>
            <person name="Kaur P."/>
            <person name="Weisz D."/>
            <person name="Dudchenko O."/>
            <person name="Aiden E.L."/>
            <person name="Korhonen P.K."/>
            <person name="Gasser R.B."/>
        </authorList>
    </citation>
    <scope>NUCLEOTIDE SEQUENCE [LARGE SCALE GENOMIC DNA]</scope>
    <source>
        <strain evidence="1">Cs-k2</strain>
    </source>
</reference>
<protein>
    <recommendedName>
        <fullName evidence="3">Reverse transcriptase domain-containing protein</fullName>
    </recommendedName>
</protein>
<accession>A0A419PC35</accession>
<sequence>MMNFEAVHSRPATECVAPGRLMFQLLRYSRYPDTCVYVMHYSSPFSTILIRGETVWWLEREFTNPRFVVRTQPPPLDFPCLGLGNPAIVHPSGGMAVRRRNGATAKRRRTNTTHIDRTRREGHVDRIIEGKTHQQRKNSSESLSHLSTKQHGVQLAVYASLKEGRRTTFVLVDGVPPCVAHGPTTVVDGAGRVTVWTHVTSNLTSLIVCRLTATCESLTREHQAGSRPSRGCIFRDIFTLRQVLEQHHIYRQPTIMVFLDFKRAFDPVDR</sequence>
<comment type="caution">
    <text evidence="1">The sequence shown here is derived from an EMBL/GenBank/DDBJ whole genome shotgun (WGS) entry which is preliminary data.</text>
</comment>
<organism evidence="1 2">
    <name type="scientific">Clonorchis sinensis</name>
    <name type="common">Chinese liver fluke</name>
    <dbReference type="NCBI Taxonomy" id="79923"/>
    <lineage>
        <taxon>Eukaryota</taxon>
        <taxon>Metazoa</taxon>
        <taxon>Spiralia</taxon>
        <taxon>Lophotrochozoa</taxon>
        <taxon>Platyhelminthes</taxon>
        <taxon>Trematoda</taxon>
        <taxon>Digenea</taxon>
        <taxon>Opisthorchiida</taxon>
        <taxon>Opisthorchiata</taxon>
        <taxon>Opisthorchiidae</taxon>
        <taxon>Clonorchis</taxon>
    </lineage>
</organism>
<reference evidence="1 2" key="1">
    <citation type="journal article" date="2018" name="Biotechnol. Adv.">
        <title>Improved genomic resources and new bioinformatic workflow for the carcinogenic parasite Clonorchis sinensis: Biotechnological implications.</title>
        <authorList>
            <person name="Wang D."/>
            <person name="Korhonen P.K."/>
            <person name="Gasser R.B."/>
            <person name="Young N.D."/>
        </authorList>
    </citation>
    <scope>NUCLEOTIDE SEQUENCE [LARGE SCALE GENOMIC DNA]</scope>
    <source>
        <strain evidence="1">Cs-k2</strain>
    </source>
</reference>
<evidence type="ECO:0000313" key="1">
    <source>
        <dbReference type="EMBL" id="KAG5454616.1"/>
    </source>
</evidence>
<dbReference type="OrthoDB" id="410104at2759"/>
<evidence type="ECO:0008006" key="3">
    <source>
        <dbReference type="Google" id="ProtNLM"/>
    </source>
</evidence>